<keyword evidence="1" id="KW-1185">Reference proteome</keyword>
<reference evidence="2" key="1">
    <citation type="submission" date="2022-11" db="UniProtKB">
        <authorList>
            <consortium name="WormBaseParasite"/>
        </authorList>
    </citation>
    <scope>IDENTIFICATION</scope>
</reference>
<evidence type="ECO:0000313" key="1">
    <source>
        <dbReference type="Proteomes" id="UP000887564"/>
    </source>
</evidence>
<sequence length="103" mass="12076">AVIGAFARYDFLKQWQFPTNSASQADSSNTVSNDRLAIDVMRTLWDVNLDEIHSLPRSFYSRLFADHDPRQIMHRIVEGIFDEEHENPEKHCPLWVSERTVLF</sequence>
<dbReference type="AlphaFoldDB" id="A0A914RCU5"/>
<accession>A0A914RCU5</accession>
<organism evidence="1 2">
    <name type="scientific">Parascaris equorum</name>
    <name type="common">Equine roundworm</name>
    <dbReference type="NCBI Taxonomy" id="6256"/>
    <lineage>
        <taxon>Eukaryota</taxon>
        <taxon>Metazoa</taxon>
        <taxon>Ecdysozoa</taxon>
        <taxon>Nematoda</taxon>
        <taxon>Chromadorea</taxon>
        <taxon>Rhabditida</taxon>
        <taxon>Spirurina</taxon>
        <taxon>Ascaridomorpha</taxon>
        <taxon>Ascaridoidea</taxon>
        <taxon>Ascarididae</taxon>
        <taxon>Parascaris</taxon>
    </lineage>
</organism>
<name>A0A914RCU5_PAREQ</name>
<dbReference type="WBParaSite" id="PEQ_0000432301-mRNA-1">
    <property type="protein sequence ID" value="PEQ_0000432301-mRNA-1"/>
    <property type="gene ID" value="PEQ_0000432301"/>
</dbReference>
<dbReference type="Proteomes" id="UP000887564">
    <property type="component" value="Unplaced"/>
</dbReference>
<protein>
    <submittedName>
        <fullName evidence="2">Uncharacterized protein</fullName>
    </submittedName>
</protein>
<proteinExistence type="predicted"/>
<evidence type="ECO:0000313" key="2">
    <source>
        <dbReference type="WBParaSite" id="PEQ_0000432301-mRNA-1"/>
    </source>
</evidence>